<gene>
    <name evidence="1" type="ORF">ACE1CC_15890</name>
</gene>
<name>A0ABV4X6C5_9CYAN</name>
<evidence type="ECO:0000313" key="2">
    <source>
        <dbReference type="Proteomes" id="UP001576774"/>
    </source>
</evidence>
<dbReference type="Proteomes" id="UP001576774">
    <property type="component" value="Unassembled WGS sequence"/>
</dbReference>
<keyword evidence="2" id="KW-1185">Reference proteome</keyword>
<reference evidence="1 2" key="1">
    <citation type="submission" date="2024-09" db="EMBL/GenBank/DDBJ databases">
        <title>Floridaenema gen nov. (Aerosakkonemataceae, Aerosakkonematales ord. nov., Cyanobacteria) from benthic tropical and subtropical fresh waters, with the description of four new species.</title>
        <authorList>
            <person name="Moretto J.A."/>
            <person name="Berthold D.E."/>
            <person name="Lefler F.W."/>
            <person name="Huang I.-S."/>
            <person name="Laughinghouse H. IV."/>
        </authorList>
    </citation>
    <scope>NUCLEOTIDE SEQUENCE [LARGE SCALE GENOMIC DNA]</scope>
    <source>
        <strain evidence="1 2">BLCC-F46</strain>
    </source>
</reference>
<protein>
    <submittedName>
        <fullName evidence="1">Uncharacterized protein</fullName>
    </submittedName>
</protein>
<comment type="caution">
    <text evidence="1">The sequence shown here is derived from an EMBL/GenBank/DDBJ whole genome shotgun (WGS) entry which is preliminary data.</text>
</comment>
<organism evidence="1 2">
    <name type="scientific">Floridaenema aerugineum BLCC-F46</name>
    <dbReference type="NCBI Taxonomy" id="3153654"/>
    <lineage>
        <taxon>Bacteria</taxon>
        <taxon>Bacillati</taxon>
        <taxon>Cyanobacteriota</taxon>
        <taxon>Cyanophyceae</taxon>
        <taxon>Oscillatoriophycideae</taxon>
        <taxon>Aerosakkonematales</taxon>
        <taxon>Aerosakkonemataceae</taxon>
        <taxon>Floridanema</taxon>
        <taxon>Floridanema aerugineum</taxon>
    </lineage>
</organism>
<proteinExistence type="predicted"/>
<accession>A0ABV4X6C5</accession>
<evidence type="ECO:0000313" key="1">
    <source>
        <dbReference type="EMBL" id="MFB2878333.1"/>
    </source>
</evidence>
<sequence>MISFITSVSLIFLVLWTIWSATQEAVKTGKRLHQIPCANCQYFSGDYHLKCALHPKAALTEEAINCLDYCSPNRYI</sequence>
<dbReference type="RefSeq" id="WP_413271408.1">
    <property type="nucleotide sequence ID" value="NZ_JBHFNQ010000119.1"/>
</dbReference>
<dbReference type="EMBL" id="JBHFNQ010000119">
    <property type="protein sequence ID" value="MFB2878333.1"/>
    <property type="molecule type" value="Genomic_DNA"/>
</dbReference>